<keyword evidence="9" id="KW-1185">Reference proteome</keyword>
<feature type="transmembrane region" description="Helical" evidence="7">
    <location>
        <begin position="24"/>
        <end position="43"/>
    </location>
</feature>
<feature type="transmembrane region" description="Helical" evidence="7">
    <location>
        <begin position="414"/>
        <end position="433"/>
    </location>
</feature>
<keyword evidence="8" id="KW-0131">Cell cycle</keyword>
<dbReference type="Pfam" id="PF01098">
    <property type="entry name" value="FTSW_RODA_SPOVE"/>
    <property type="match status" value="1"/>
</dbReference>
<dbReference type="GO" id="GO:0051301">
    <property type="term" value="P:cell division"/>
    <property type="evidence" value="ECO:0007669"/>
    <property type="project" value="UniProtKB-KW"/>
</dbReference>
<dbReference type="EMBL" id="BMLB01000001">
    <property type="protein sequence ID" value="GGK55827.1"/>
    <property type="molecule type" value="Genomic_DNA"/>
</dbReference>
<feature type="transmembrane region" description="Helical" evidence="7">
    <location>
        <begin position="142"/>
        <end position="162"/>
    </location>
</feature>
<evidence type="ECO:0000313" key="8">
    <source>
        <dbReference type="EMBL" id="GGK55827.1"/>
    </source>
</evidence>
<evidence type="ECO:0000313" key="9">
    <source>
        <dbReference type="Proteomes" id="UP000662111"/>
    </source>
</evidence>
<feature type="transmembrane region" description="Helical" evidence="7">
    <location>
        <begin position="339"/>
        <end position="360"/>
    </location>
</feature>
<evidence type="ECO:0000256" key="3">
    <source>
        <dbReference type="ARBA" id="ARBA00022960"/>
    </source>
</evidence>
<dbReference type="Proteomes" id="UP000662111">
    <property type="component" value="Unassembled WGS sequence"/>
</dbReference>
<feature type="transmembrane region" description="Helical" evidence="7">
    <location>
        <begin position="266"/>
        <end position="285"/>
    </location>
</feature>
<evidence type="ECO:0000256" key="5">
    <source>
        <dbReference type="ARBA" id="ARBA00023136"/>
    </source>
</evidence>
<feature type="transmembrane region" description="Helical" evidence="7">
    <location>
        <begin position="85"/>
        <end position="104"/>
    </location>
</feature>
<dbReference type="PANTHER" id="PTHR30474:SF3">
    <property type="entry name" value="PEPTIDOGLYCAN GLYCOSYLTRANSFERASE RODA"/>
    <property type="match status" value="1"/>
</dbReference>
<feature type="region of interest" description="Disordered" evidence="6">
    <location>
        <begin position="444"/>
        <end position="466"/>
    </location>
</feature>
<gene>
    <name evidence="8" type="ORF">GCM10011509_00150</name>
</gene>
<feature type="transmembrane region" description="Helical" evidence="7">
    <location>
        <begin position="220"/>
        <end position="237"/>
    </location>
</feature>
<feature type="transmembrane region" description="Helical" evidence="7">
    <location>
        <begin position="381"/>
        <end position="402"/>
    </location>
</feature>
<evidence type="ECO:0000256" key="7">
    <source>
        <dbReference type="SAM" id="Phobius"/>
    </source>
</evidence>
<evidence type="ECO:0000256" key="6">
    <source>
        <dbReference type="SAM" id="MobiDB-lite"/>
    </source>
</evidence>
<dbReference type="PANTHER" id="PTHR30474">
    <property type="entry name" value="CELL CYCLE PROTEIN"/>
    <property type="match status" value="1"/>
</dbReference>
<feature type="transmembrane region" description="Helical" evidence="7">
    <location>
        <begin position="182"/>
        <end position="199"/>
    </location>
</feature>
<feature type="transmembrane region" description="Helical" evidence="7">
    <location>
        <begin position="116"/>
        <end position="133"/>
    </location>
</feature>
<evidence type="ECO:0000256" key="4">
    <source>
        <dbReference type="ARBA" id="ARBA00022989"/>
    </source>
</evidence>
<name>A0ABQ2F2T1_9MICO</name>
<keyword evidence="3" id="KW-0133">Cell shape</keyword>
<reference evidence="9" key="1">
    <citation type="journal article" date="2019" name="Int. J. Syst. Evol. Microbiol.">
        <title>The Global Catalogue of Microorganisms (GCM) 10K type strain sequencing project: providing services to taxonomists for standard genome sequencing and annotation.</title>
        <authorList>
            <consortium name="The Broad Institute Genomics Platform"/>
            <consortium name="The Broad Institute Genome Sequencing Center for Infectious Disease"/>
            <person name="Wu L."/>
            <person name="Ma J."/>
        </authorList>
    </citation>
    <scope>NUCLEOTIDE SEQUENCE [LARGE SCALE GENOMIC DNA]</scope>
    <source>
        <strain evidence="9">CGMCC 1.5362</strain>
    </source>
</reference>
<keyword evidence="2 7" id="KW-0812">Transmembrane</keyword>
<sequence>MSAGTANPSPSTVTSLRVRSGRTVELALTVFALLIVGLAYVNVELAVREQLPPDLWWHLGILGAAALGLHLVLRWRARYADPLLLPVATLLNGLGLVMIHRIDLGGGTGSVATRQLLWTGLAVAAAAGTLLLVRDHRVLKRWTYLAMALGFVLLLLPMLPVIGREVNGSRLWISVGGLSLQPGELAKIALTVFFAGYLVSTRDALSLVGRRILGLQLPRARDLGPILVAWMLSVMVLVLQRDLGSSLLFFGLFVAMLYVATERTSWIVIGLTLFVGGAILAWQLFDHVQRRVTLWLDPFAPDQSDQVAKGLMGLAHGGIFGTGLGEGFPYITYFSNSDYVVASFGEELGMVGLFAMLMLYALLVERGLRTAIGAREGFGKLLAAGLSFTLALQVFVIVGGITRVIPLTGLTTPFLSAGGSSLLANWIIVALLLRISDHARRPVSERRAEQQRSAKDEATTRTREVR</sequence>
<keyword evidence="5 7" id="KW-0472">Membrane</keyword>
<feature type="transmembrane region" description="Helical" evidence="7">
    <location>
        <begin position="55"/>
        <end position="73"/>
    </location>
</feature>
<comment type="caution">
    <text evidence="8">The sequence shown here is derived from an EMBL/GenBank/DDBJ whole genome shotgun (WGS) entry which is preliminary data.</text>
</comment>
<keyword evidence="8" id="KW-0132">Cell division</keyword>
<evidence type="ECO:0000256" key="2">
    <source>
        <dbReference type="ARBA" id="ARBA00022692"/>
    </source>
</evidence>
<organism evidence="8 9">
    <name type="scientific">Ornithinimicrobium pekingense</name>
    <dbReference type="NCBI Taxonomy" id="384677"/>
    <lineage>
        <taxon>Bacteria</taxon>
        <taxon>Bacillati</taxon>
        <taxon>Actinomycetota</taxon>
        <taxon>Actinomycetes</taxon>
        <taxon>Micrococcales</taxon>
        <taxon>Ornithinimicrobiaceae</taxon>
        <taxon>Ornithinimicrobium</taxon>
    </lineage>
</organism>
<dbReference type="InterPro" id="IPR001182">
    <property type="entry name" value="FtsW/RodA"/>
</dbReference>
<evidence type="ECO:0000256" key="1">
    <source>
        <dbReference type="ARBA" id="ARBA00004141"/>
    </source>
</evidence>
<comment type="subcellular location">
    <subcellularLocation>
        <location evidence="1">Membrane</location>
        <topology evidence="1">Multi-pass membrane protein</topology>
    </subcellularLocation>
</comment>
<protein>
    <submittedName>
        <fullName evidence="8">Cell division protein FtsW</fullName>
    </submittedName>
</protein>
<proteinExistence type="predicted"/>
<keyword evidence="4 7" id="KW-1133">Transmembrane helix</keyword>
<accession>A0ABQ2F2T1</accession>
<feature type="transmembrane region" description="Helical" evidence="7">
    <location>
        <begin position="243"/>
        <end position="259"/>
    </location>
</feature>